<keyword evidence="5" id="KW-0808">Transferase</keyword>
<dbReference type="SUPFAM" id="SSF55874">
    <property type="entry name" value="ATPase domain of HSP90 chaperone/DNA topoisomerase II/histidine kinase"/>
    <property type="match status" value="1"/>
</dbReference>
<evidence type="ECO:0000256" key="1">
    <source>
        <dbReference type="ARBA" id="ARBA00000085"/>
    </source>
</evidence>
<evidence type="ECO:0000256" key="7">
    <source>
        <dbReference type="ARBA" id="ARBA00022741"/>
    </source>
</evidence>
<dbReference type="Proteomes" id="UP000263753">
    <property type="component" value="Chromosome"/>
</dbReference>
<evidence type="ECO:0000256" key="8">
    <source>
        <dbReference type="ARBA" id="ARBA00022777"/>
    </source>
</evidence>
<dbReference type="Gene3D" id="1.10.287.130">
    <property type="match status" value="1"/>
</dbReference>
<comment type="subcellular location">
    <subcellularLocation>
        <location evidence="2">Membrane</location>
        <topology evidence="2">Multi-pass membrane protein</topology>
    </subcellularLocation>
</comment>
<keyword evidence="6 12" id="KW-0812">Transmembrane</keyword>
<sequence>MKRYSLKWRLVLTVTLSFILIWIIAFGWLYLSLNKKMNQTLDNRLSASAHMVARLLNQMPLDQLKQEVEPAVSEINQNNLIACEVSIFSSDVTIGKEIVARTRGAPDSMIHRKQGFSTWTDQGVEWRSYVLQKGELQVVSAERMHTRSMLLYEVLSSVLLPLLLTLIICISLILWMIRLEFQPIDRITSHLSSLDGKVNQELQYLHQLQTRHLPQEIEPFVSAMVDLVHRLHDSLENEKNLSAFASHELRSPLTAIKTHVQLSRMIAVQEHSSAGLISNLQEAEQNIERYRQFLEQLLLLSQTEHQPQLYMEQVSLKTVIESVMTEFSRNPDLLPVIQVNWESLVNVRFSSDALTMIIRNVLENSIKHAQSFEPIQIYMQNDCLYIADTGVGLSDEELRVATHRFWRKSSQSQGHGIGLALTHELMKQAGHELILKKNDPQGLVVILKFNA</sequence>
<organism evidence="14 15">
    <name type="scientific">Acinetobacter chinensis</name>
    <dbReference type="NCBI Taxonomy" id="2004650"/>
    <lineage>
        <taxon>Bacteria</taxon>
        <taxon>Pseudomonadati</taxon>
        <taxon>Pseudomonadota</taxon>
        <taxon>Gammaproteobacteria</taxon>
        <taxon>Moraxellales</taxon>
        <taxon>Moraxellaceae</taxon>
        <taxon>Acinetobacter</taxon>
    </lineage>
</organism>
<dbReference type="InterPro" id="IPR005467">
    <property type="entry name" value="His_kinase_dom"/>
</dbReference>
<dbReference type="InterPro" id="IPR036890">
    <property type="entry name" value="HATPase_C_sf"/>
</dbReference>
<dbReference type="PANTHER" id="PTHR45436:SF14">
    <property type="entry name" value="SENSOR PROTEIN QSEC"/>
    <property type="match status" value="1"/>
</dbReference>
<dbReference type="EC" id="2.7.13.3" evidence="3"/>
<evidence type="ECO:0000256" key="6">
    <source>
        <dbReference type="ARBA" id="ARBA00022692"/>
    </source>
</evidence>
<feature type="transmembrane region" description="Helical" evidence="12">
    <location>
        <begin position="6"/>
        <end position="31"/>
    </location>
</feature>
<dbReference type="RefSeq" id="WP_087514025.1">
    <property type="nucleotide sequence ID" value="NZ_CP032134.1"/>
</dbReference>
<evidence type="ECO:0000256" key="4">
    <source>
        <dbReference type="ARBA" id="ARBA00022553"/>
    </source>
</evidence>
<dbReference type="GO" id="GO:0005524">
    <property type="term" value="F:ATP binding"/>
    <property type="evidence" value="ECO:0007669"/>
    <property type="project" value="UniProtKB-KW"/>
</dbReference>
<dbReference type="SMART" id="SM00387">
    <property type="entry name" value="HATPase_c"/>
    <property type="match status" value="1"/>
</dbReference>
<dbReference type="Gene3D" id="3.30.565.10">
    <property type="entry name" value="Histidine kinase-like ATPase, C-terminal domain"/>
    <property type="match status" value="1"/>
</dbReference>
<evidence type="ECO:0000313" key="14">
    <source>
        <dbReference type="EMBL" id="AXY56693.1"/>
    </source>
</evidence>
<dbReference type="PROSITE" id="PS50109">
    <property type="entry name" value="HIS_KIN"/>
    <property type="match status" value="1"/>
</dbReference>
<feature type="domain" description="Histidine kinase" evidence="13">
    <location>
        <begin position="244"/>
        <end position="451"/>
    </location>
</feature>
<accession>A0A3B7M259</accession>
<keyword evidence="9" id="KW-0067">ATP-binding</keyword>
<dbReference type="GO" id="GO:0000155">
    <property type="term" value="F:phosphorelay sensor kinase activity"/>
    <property type="evidence" value="ECO:0007669"/>
    <property type="project" value="InterPro"/>
</dbReference>
<evidence type="ECO:0000256" key="2">
    <source>
        <dbReference type="ARBA" id="ARBA00004141"/>
    </source>
</evidence>
<dbReference type="PANTHER" id="PTHR45436">
    <property type="entry name" value="SENSOR HISTIDINE KINASE YKOH"/>
    <property type="match status" value="1"/>
</dbReference>
<dbReference type="SUPFAM" id="SSF47384">
    <property type="entry name" value="Homodimeric domain of signal transducing histidine kinase"/>
    <property type="match status" value="1"/>
</dbReference>
<dbReference type="InterPro" id="IPR003661">
    <property type="entry name" value="HisK_dim/P_dom"/>
</dbReference>
<keyword evidence="10 12" id="KW-1133">Transmembrane helix</keyword>
<evidence type="ECO:0000256" key="11">
    <source>
        <dbReference type="ARBA" id="ARBA00023012"/>
    </source>
</evidence>
<keyword evidence="12" id="KW-0472">Membrane</keyword>
<evidence type="ECO:0000313" key="15">
    <source>
        <dbReference type="Proteomes" id="UP000263753"/>
    </source>
</evidence>
<evidence type="ECO:0000259" key="13">
    <source>
        <dbReference type="PROSITE" id="PS50109"/>
    </source>
</evidence>
<dbReference type="Pfam" id="PF00512">
    <property type="entry name" value="HisKA"/>
    <property type="match status" value="1"/>
</dbReference>
<keyword evidence="7" id="KW-0547">Nucleotide-binding</keyword>
<gene>
    <name evidence="14" type="ORF">CDG60_09005</name>
</gene>
<dbReference type="KEGG" id="achi:CDG60_09005"/>
<dbReference type="Pfam" id="PF02518">
    <property type="entry name" value="HATPase_c"/>
    <property type="match status" value="1"/>
</dbReference>
<dbReference type="InterPro" id="IPR003594">
    <property type="entry name" value="HATPase_dom"/>
</dbReference>
<keyword evidence="8 14" id="KW-0418">Kinase</keyword>
<keyword evidence="4" id="KW-0597">Phosphoprotein</keyword>
<evidence type="ECO:0000256" key="5">
    <source>
        <dbReference type="ARBA" id="ARBA00022679"/>
    </source>
</evidence>
<dbReference type="AlphaFoldDB" id="A0A3B7M259"/>
<dbReference type="InterPro" id="IPR036097">
    <property type="entry name" value="HisK_dim/P_sf"/>
</dbReference>
<evidence type="ECO:0000256" key="12">
    <source>
        <dbReference type="SAM" id="Phobius"/>
    </source>
</evidence>
<evidence type="ECO:0000256" key="10">
    <source>
        <dbReference type="ARBA" id="ARBA00022989"/>
    </source>
</evidence>
<keyword evidence="11" id="KW-0902">Two-component regulatory system</keyword>
<dbReference type="GO" id="GO:0005886">
    <property type="term" value="C:plasma membrane"/>
    <property type="evidence" value="ECO:0007669"/>
    <property type="project" value="TreeGrafter"/>
</dbReference>
<evidence type="ECO:0000256" key="9">
    <source>
        <dbReference type="ARBA" id="ARBA00022840"/>
    </source>
</evidence>
<dbReference type="CDD" id="cd00082">
    <property type="entry name" value="HisKA"/>
    <property type="match status" value="1"/>
</dbReference>
<protein>
    <recommendedName>
        <fullName evidence="3">histidine kinase</fullName>
        <ecNumber evidence="3">2.7.13.3</ecNumber>
    </recommendedName>
</protein>
<dbReference type="SMART" id="SM00388">
    <property type="entry name" value="HisKA"/>
    <property type="match status" value="1"/>
</dbReference>
<evidence type="ECO:0000256" key="3">
    <source>
        <dbReference type="ARBA" id="ARBA00012438"/>
    </source>
</evidence>
<comment type="catalytic activity">
    <reaction evidence="1">
        <text>ATP + protein L-histidine = ADP + protein N-phospho-L-histidine.</text>
        <dbReference type="EC" id="2.7.13.3"/>
    </reaction>
</comment>
<dbReference type="InterPro" id="IPR050428">
    <property type="entry name" value="TCS_sensor_his_kinase"/>
</dbReference>
<feature type="transmembrane region" description="Helical" evidence="12">
    <location>
        <begin position="150"/>
        <end position="177"/>
    </location>
</feature>
<reference evidence="15" key="1">
    <citation type="submission" date="2018-09" db="EMBL/GenBank/DDBJ databases">
        <title>The complete genome of Acinetobacter sp. strain WCHAc010005.</title>
        <authorList>
            <person name="Hu Y."/>
            <person name="Long H."/>
            <person name="Feng Y."/>
            <person name="Zong Z."/>
        </authorList>
    </citation>
    <scope>NUCLEOTIDE SEQUENCE [LARGE SCALE GENOMIC DNA]</scope>
    <source>
        <strain evidence="15">WCHAc010005</strain>
    </source>
</reference>
<name>A0A3B7M259_9GAMM</name>
<dbReference type="EMBL" id="CP032134">
    <property type="protein sequence ID" value="AXY56693.1"/>
    <property type="molecule type" value="Genomic_DNA"/>
</dbReference>
<proteinExistence type="predicted"/>